<proteinExistence type="predicted"/>
<protein>
    <submittedName>
        <fullName evidence="2">Uncharacterized protein</fullName>
    </submittedName>
</protein>
<evidence type="ECO:0000313" key="3">
    <source>
        <dbReference type="Proteomes" id="UP000323732"/>
    </source>
</evidence>
<organism evidence="2 3">
    <name type="scientific">Bacillus infantis</name>
    <dbReference type="NCBI Taxonomy" id="324767"/>
    <lineage>
        <taxon>Bacteria</taxon>
        <taxon>Bacillati</taxon>
        <taxon>Bacillota</taxon>
        <taxon>Bacilli</taxon>
        <taxon>Bacillales</taxon>
        <taxon>Bacillaceae</taxon>
        <taxon>Bacillus</taxon>
    </lineage>
</organism>
<evidence type="ECO:0000313" key="2">
    <source>
        <dbReference type="EMBL" id="TYS65385.1"/>
    </source>
</evidence>
<evidence type="ECO:0000256" key="1">
    <source>
        <dbReference type="SAM" id="MobiDB-lite"/>
    </source>
</evidence>
<dbReference type="EMBL" id="VTES01000002">
    <property type="protein sequence ID" value="TYS65385.1"/>
    <property type="molecule type" value="Genomic_DNA"/>
</dbReference>
<dbReference type="AlphaFoldDB" id="A0A5D4SPW7"/>
<dbReference type="Proteomes" id="UP000323732">
    <property type="component" value="Unassembled WGS sequence"/>
</dbReference>
<name>A0A5D4SPW7_9BACI</name>
<feature type="region of interest" description="Disordered" evidence="1">
    <location>
        <begin position="216"/>
        <end position="241"/>
    </location>
</feature>
<sequence>MNLSVFLEEKPMGDALLSSLMSITLFCEEHGYTAKWEETERKLHIASGRKLESILLAPLSSGVDNAFLEALKGYLEGEGFLAITGSQIEEAKLKPHILLEIAESDQFSLPQLSLEHPSHLDDWVKNALLSELNRRSLPYQIKELKYLNAHSPLRFKMVCKLPKGENSNRDLASIMVRTIVCYSNSSRQGQKQRGAFLPLPVMKNMIRGFLLPDTQTAEQQPSVQRPAAEKPAVQQAQSGQIFKQKESKADADIVMNYTVLLPRTEETVREVMINGALFMKNTGNSALIDPVICIKIPPQKGISLQGQILPPKMVEGLAVKGTGGDKGWKYVYDDWRDRVKAKGEYWITSIPQLEILPGETNAFNALNLSIKEPEENSSILIQAFVYFNEGKYRFSSSNSISLSF</sequence>
<comment type="caution">
    <text evidence="2">The sequence shown here is derived from an EMBL/GenBank/DDBJ whole genome shotgun (WGS) entry which is preliminary data.</text>
</comment>
<gene>
    <name evidence="2" type="ORF">FZD47_08670</name>
</gene>
<reference evidence="2 3" key="1">
    <citation type="submission" date="2019-08" db="EMBL/GenBank/DDBJ databases">
        <title>Bacillus genomes from the desert of Cuatro Cienegas, Coahuila.</title>
        <authorList>
            <person name="Olmedo-Alvarez G."/>
        </authorList>
    </citation>
    <scope>NUCLEOTIDE SEQUENCE [LARGE SCALE GENOMIC DNA]</scope>
    <source>
        <strain evidence="2 3">CH37_1T</strain>
    </source>
</reference>
<dbReference type="RefSeq" id="WP_148949534.1">
    <property type="nucleotide sequence ID" value="NZ_VTES01000002.1"/>
</dbReference>
<accession>A0A5D4SPW7</accession>